<feature type="transmembrane region" description="Helical" evidence="5">
    <location>
        <begin position="141"/>
        <end position="163"/>
    </location>
</feature>
<dbReference type="SUPFAM" id="SSF103473">
    <property type="entry name" value="MFS general substrate transporter"/>
    <property type="match status" value="1"/>
</dbReference>
<dbReference type="Pfam" id="PF05978">
    <property type="entry name" value="UNC-93"/>
    <property type="match status" value="1"/>
</dbReference>
<dbReference type="GeneID" id="70241727"/>
<evidence type="ECO:0000256" key="1">
    <source>
        <dbReference type="ARBA" id="ARBA00004141"/>
    </source>
</evidence>
<proteinExistence type="predicted"/>
<dbReference type="RefSeq" id="XP_046071111.1">
    <property type="nucleotide sequence ID" value="XM_046211440.1"/>
</dbReference>
<evidence type="ECO:0000313" key="6">
    <source>
        <dbReference type="EMBL" id="KAH8696173.1"/>
    </source>
</evidence>
<evidence type="ECO:0000256" key="5">
    <source>
        <dbReference type="SAM" id="Phobius"/>
    </source>
</evidence>
<comment type="subcellular location">
    <subcellularLocation>
        <location evidence="1">Membrane</location>
        <topology evidence="1">Multi-pass membrane protein</topology>
    </subcellularLocation>
</comment>
<feature type="transmembrane region" description="Helical" evidence="5">
    <location>
        <begin position="78"/>
        <end position="97"/>
    </location>
</feature>
<dbReference type="InterPro" id="IPR010291">
    <property type="entry name" value="Ion_channel_UNC-93"/>
</dbReference>
<dbReference type="AlphaFoldDB" id="A0AAD4PZS2"/>
<name>A0AAD4PZS2_9EURO</name>
<dbReference type="PANTHER" id="PTHR23294:SF59">
    <property type="entry name" value="UNC93-LIKE PROTEIN C922.05C"/>
    <property type="match status" value="1"/>
</dbReference>
<dbReference type="InterPro" id="IPR051617">
    <property type="entry name" value="UNC-93-like_regulator"/>
</dbReference>
<keyword evidence="7" id="KW-1185">Reference proteome</keyword>
<dbReference type="GO" id="GO:0016020">
    <property type="term" value="C:membrane"/>
    <property type="evidence" value="ECO:0007669"/>
    <property type="project" value="UniProtKB-SubCell"/>
</dbReference>
<comment type="caution">
    <text evidence="6">The sequence shown here is derived from an EMBL/GenBank/DDBJ whole genome shotgun (WGS) entry which is preliminary data.</text>
</comment>
<keyword evidence="2 5" id="KW-0812">Transmembrane</keyword>
<evidence type="ECO:0000256" key="3">
    <source>
        <dbReference type="ARBA" id="ARBA00022989"/>
    </source>
</evidence>
<evidence type="ECO:0000313" key="7">
    <source>
        <dbReference type="Proteomes" id="UP001201262"/>
    </source>
</evidence>
<sequence>MGLKAKLRLSNPWTQNFISGIILSLTVGIYLAILGLGAGGAQPSSAHVTTTAYATLYAVFTVTGFFGGSVMNTVGPRWTMALGASGYSVFVGGLWYFDISGHPWFALLGGVILGISAGLLWTVAGYIQFAYAEEKYKGSYIAWQLFLLSVGCAVGALVVFCITKDVTTLSGVPTSVYITFIVIMASAVLVSLVCILPSAKIVREDGTRLAHFTASDFRTEIQGCLVLLKDIRVMLLIVPMAATEMSSALIPTLTAHAFNLRTRSLSALINWTIQIPSTLLFGLVLDNKKYARRVRGAMGLSISCVIVLVGWGLALGFQIKYDIKRDITSPGWDWTSKPYIEYIFVVLFTGIAYAIDQMMVMWVMSALSNEPKLLARYGGFFKGMLSAGLAIAFGQEAGGVSYL</sequence>
<feature type="transmembrane region" description="Helical" evidence="5">
    <location>
        <begin position="233"/>
        <end position="253"/>
    </location>
</feature>
<feature type="transmembrane region" description="Helical" evidence="5">
    <location>
        <begin position="175"/>
        <end position="196"/>
    </location>
</feature>
<evidence type="ECO:0000256" key="4">
    <source>
        <dbReference type="ARBA" id="ARBA00023136"/>
    </source>
</evidence>
<dbReference type="EMBL" id="JAJTJA010000007">
    <property type="protein sequence ID" value="KAH8696173.1"/>
    <property type="molecule type" value="Genomic_DNA"/>
</dbReference>
<evidence type="ECO:0000256" key="2">
    <source>
        <dbReference type="ARBA" id="ARBA00022692"/>
    </source>
</evidence>
<reference evidence="6" key="1">
    <citation type="submission" date="2021-12" db="EMBL/GenBank/DDBJ databases">
        <title>Convergent genome expansion in fungi linked to evolution of root-endophyte symbiosis.</title>
        <authorList>
            <consortium name="DOE Joint Genome Institute"/>
            <person name="Ke Y.-H."/>
            <person name="Bonito G."/>
            <person name="Liao H.-L."/>
            <person name="Looney B."/>
            <person name="Rojas-Flechas A."/>
            <person name="Nash J."/>
            <person name="Hameed K."/>
            <person name="Schadt C."/>
            <person name="Martin F."/>
            <person name="Crous P.W."/>
            <person name="Miettinen O."/>
            <person name="Magnuson J.K."/>
            <person name="Labbe J."/>
            <person name="Jacobson D."/>
            <person name="Doktycz M.J."/>
            <person name="Veneault-Fourrey C."/>
            <person name="Kuo A."/>
            <person name="Mondo S."/>
            <person name="Calhoun S."/>
            <person name="Riley R."/>
            <person name="Ohm R."/>
            <person name="LaButti K."/>
            <person name="Andreopoulos B."/>
            <person name="Pangilinan J."/>
            <person name="Nolan M."/>
            <person name="Tritt A."/>
            <person name="Clum A."/>
            <person name="Lipzen A."/>
            <person name="Daum C."/>
            <person name="Barry K."/>
            <person name="Grigoriev I.V."/>
            <person name="Vilgalys R."/>
        </authorList>
    </citation>
    <scope>NUCLEOTIDE SEQUENCE</scope>
    <source>
        <strain evidence="6">PMI_201</strain>
    </source>
</reference>
<feature type="transmembrane region" description="Helical" evidence="5">
    <location>
        <begin position="265"/>
        <end position="285"/>
    </location>
</feature>
<dbReference type="Gene3D" id="1.20.1250.20">
    <property type="entry name" value="MFS general substrate transporter like domains"/>
    <property type="match status" value="1"/>
</dbReference>
<organism evidence="6 7">
    <name type="scientific">Talaromyces proteolyticus</name>
    <dbReference type="NCBI Taxonomy" id="1131652"/>
    <lineage>
        <taxon>Eukaryota</taxon>
        <taxon>Fungi</taxon>
        <taxon>Dikarya</taxon>
        <taxon>Ascomycota</taxon>
        <taxon>Pezizomycotina</taxon>
        <taxon>Eurotiomycetes</taxon>
        <taxon>Eurotiomycetidae</taxon>
        <taxon>Eurotiales</taxon>
        <taxon>Trichocomaceae</taxon>
        <taxon>Talaromyces</taxon>
        <taxon>Talaromyces sect. Bacilispori</taxon>
    </lineage>
</organism>
<gene>
    <name evidence="6" type="ORF">BGW36DRAFT_298547</name>
</gene>
<accession>A0AAD4PZS2</accession>
<feature type="transmembrane region" description="Helical" evidence="5">
    <location>
        <begin position="21"/>
        <end position="40"/>
    </location>
</feature>
<feature type="transmembrane region" description="Helical" evidence="5">
    <location>
        <begin position="52"/>
        <end position="71"/>
    </location>
</feature>
<feature type="transmembrane region" description="Helical" evidence="5">
    <location>
        <begin position="103"/>
        <end position="129"/>
    </location>
</feature>
<feature type="transmembrane region" description="Helical" evidence="5">
    <location>
        <begin position="374"/>
        <end position="393"/>
    </location>
</feature>
<dbReference type="PANTHER" id="PTHR23294">
    <property type="entry name" value="ET TRANSLATION PRODUCT-RELATED"/>
    <property type="match status" value="1"/>
</dbReference>
<keyword evidence="4 5" id="KW-0472">Membrane</keyword>
<dbReference type="InterPro" id="IPR036259">
    <property type="entry name" value="MFS_trans_sf"/>
</dbReference>
<protein>
    <submittedName>
        <fullName evidence="6">Membrane transporter</fullName>
    </submittedName>
</protein>
<feature type="transmembrane region" description="Helical" evidence="5">
    <location>
        <begin position="339"/>
        <end position="362"/>
    </location>
</feature>
<feature type="transmembrane region" description="Helical" evidence="5">
    <location>
        <begin position="297"/>
        <end position="319"/>
    </location>
</feature>
<keyword evidence="3 5" id="KW-1133">Transmembrane helix</keyword>
<dbReference type="Proteomes" id="UP001201262">
    <property type="component" value="Unassembled WGS sequence"/>
</dbReference>